<comment type="caution">
    <text evidence="1">The sequence shown here is derived from an EMBL/GenBank/DDBJ whole genome shotgun (WGS) entry which is preliminary data.</text>
</comment>
<name>A0ABY1PQ22_9BACT</name>
<dbReference type="Proteomes" id="UP001158067">
    <property type="component" value="Unassembled WGS sequence"/>
</dbReference>
<keyword evidence="2" id="KW-1185">Reference proteome</keyword>
<dbReference type="EMBL" id="FXUG01000001">
    <property type="protein sequence ID" value="SMP39838.1"/>
    <property type="molecule type" value="Genomic_DNA"/>
</dbReference>
<organism evidence="1 2">
    <name type="scientific">Neorhodopirellula lusitana</name>
    <dbReference type="NCBI Taxonomy" id="445327"/>
    <lineage>
        <taxon>Bacteria</taxon>
        <taxon>Pseudomonadati</taxon>
        <taxon>Planctomycetota</taxon>
        <taxon>Planctomycetia</taxon>
        <taxon>Pirellulales</taxon>
        <taxon>Pirellulaceae</taxon>
        <taxon>Neorhodopirellula</taxon>
    </lineage>
</organism>
<reference evidence="1 2" key="1">
    <citation type="submission" date="2017-05" db="EMBL/GenBank/DDBJ databases">
        <authorList>
            <person name="Varghese N."/>
            <person name="Submissions S."/>
        </authorList>
    </citation>
    <scope>NUCLEOTIDE SEQUENCE [LARGE SCALE GENOMIC DNA]</scope>
    <source>
        <strain evidence="1 2">DSM 25457</strain>
    </source>
</reference>
<dbReference type="RefSeq" id="WP_283430604.1">
    <property type="nucleotide sequence ID" value="NZ_FXUG01000001.1"/>
</dbReference>
<protein>
    <submittedName>
        <fullName evidence="1">Uncharacterized protein</fullName>
    </submittedName>
</protein>
<sequence length="41" mass="4571">MIPSMQGEDEEAEKLFQEALAGHEGIRDSVQAVYAEHKGRL</sequence>
<gene>
    <name evidence="1" type="ORF">SAMN06265222_101367</name>
</gene>
<accession>A0ABY1PQ22</accession>
<proteinExistence type="predicted"/>
<evidence type="ECO:0000313" key="2">
    <source>
        <dbReference type="Proteomes" id="UP001158067"/>
    </source>
</evidence>
<evidence type="ECO:0000313" key="1">
    <source>
        <dbReference type="EMBL" id="SMP39838.1"/>
    </source>
</evidence>